<evidence type="ECO:0000256" key="6">
    <source>
        <dbReference type="ARBA" id="ARBA00022490"/>
    </source>
</evidence>
<keyword evidence="8" id="KW-0539">Nucleus</keyword>
<protein>
    <recommendedName>
        <fullName evidence="5">Elongator complex protein 4</fullName>
    </recommendedName>
</protein>
<dbReference type="GO" id="GO:0005737">
    <property type="term" value="C:cytoplasm"/>
    <property type="evidence" value="ECO:0007669"/>
    <property type="project" value="UniProtKB-SubCell"/>
</dbReference>
<evidence type="ECO:0000256" key="3">
    <source>
        <dbReference type="ARBA" id="ARBA00005043"/>
    </source>
</evidence>
<dbReference type="InterPro" id="IPR008728">
    <property type="entry name" value="Elongator_complex_protein_4"/>
</dbReference>
<proteinExistence type="inferred from homology"/>
<name>A0A2R5LN95_9ACAR</name>
<dbReference type="PANTHER" id="PTHR12896:SF1">
    <property type="entry name" value="ELONGATOR COMPLEX PROTEIN 4"/>
    <property type="match status" value="1"/>
</dbReference>
<dbReference type="Pfam" id="PF05625">
    <property type="entry name" value="PAXNEB"/>
    <property type="match status" value="1"/>
</dbReference>
<sequence>MASSFRKCGKSTVRNIPGARLSLQNTETVLSCGIEAVDYILGGGLPVGGIFVLEEDCFATYSKQVVKYFVAEGIVQNHKVYFASGEADPQKWLRELPRTQSCTTGAGVPSSSEGDRDLKIAFRYDSHPKQESLPAQDTIGRYFDFTERIELEKLAAAQVITYGPCQKSEKACQSHAGIMGAEYMSLLKDISSSLKDIKTPDGSITNVLRVSLNGLGSAAWGIPCQLPAFLYALKCIVREEPTTVLVTVPSHLAECYPSVSLQCRRIADIVLRLESFSDCTRSANPLFKNYHGLLHFAKISRTASHSYQMPGCDFLFHQRSKKFLIEKLHLPPDIGGSIDEKASERNVGPACGENTKFSF</sequence>
<keyword evidence="7" id="KW-0819">tRNA processing</keyword>
<evidence type="ECO:0000256" key="7">
    <source>
        <dbReference type="ARBA" id="ARBA00022694"/>
    </source>
</evidence>
<evidence type="ECO:0000256" key="8">
    <source>
        <dbReference type="ARBA" id="ARBA00023242"/>
    </source>
</evidence>
<dbReference type="PANTHER" id="PTHR12896">
    <property type="entry name" value="PAX6 NEIGHBOR PROTEIN PAXNEB"/>
    <property type="match status" value="1"/>
</dbReference>
<accession>A0A2R5LN95</accession>
<evidence type="ECO:0000256" key="4">
    <source>
        <dbReference type="ARBA" id="ARBA00007573"/>
    </source>
</evidence>
<dbReference type="CDD" id="cd19494">
    <property type="entry name" value="Elp4"/>
    <property type="match status" value="1"/>
</dbReference>
<keyword evidence="6" id="KW-0963">Cytoplasm</keyword>
<evidence type="ECO:0000256" key="5">
    <source>
        <dbReference type="ARBA" id="ARBA00020265"/>
    </source>
</evidence>
<evidence type="ECO:0000256" key="2">
    <source>
        <dbReference type="ARBA" id="ARBA00004496"/>
    </source>
</evidence>
<comment type="similarity">
    <text evidence="4">Belongs to the ELP4 family.</text>
</comment>
<dbReference type="InterPro" id="IPR027417">
    <property type="entry name" value="P-loop_NTPase"/>
</dbReference>
<dbReference type="EMBL" id="GGLE01006799">
    <property type="protein sequence ID" value="MBY10925.1"/>
    <property type="molecule type" value="Transcribed_RNA"/>
</dbReference>
<dbReference type="AlphaFoldDB" id="A0A2R5LN95"/>
<evidence type="ECO:0000256" key="1">
    <source>
        <dbReference type="ARBA" id="ARBA00004123"/>
    </source>
</evidence>
<comment type="pathway">
    <text evidence="3">tRNA modification; 5-methoxycarbonylmethyl-2-thiouridine-tRNA biosynthesis.</text>
</comment>
<dbReference type="GO" id="GO:0002098">
    <property type="term" value="P:tRNA wobble uridine modification"/>
    <property type="evidence" value="ECO:0007669"/>
    <property type="project" value="InterPro"/>
</dbReference>
<comment type="subcellular location">
    <subcellularLocation>
        <location evidence="2">Cytoplasm</location>
    </subcellularLocation>
    <subcellularLocation>
        <location evidence="1">Nucleus</location>
    </subcellularLocation>
</comment>
<dbReference type="Gene3D" id="3.40.50.300">
    <property type="entry name" value="P-loop containing nucleotide triphosphate hydrolases"/>
    <property type="match status" value="1"/>
</dbReference>
<organism evidence="9">
    <name type="scientific">Ornithodoros turicata</name>
    <dbReference type="NCBI Taxonomy" id="34597"/>
    <lineage>
        <taxon>Eukaryota</taxon>
        <taxon>Metazoa</taxon>
        <taxon>Ecdysozoa</taxon>
        <taxon>Arthropoda</taxon>
        <taxon>Chelicerata</taxon>
        <taxon>Arachnida</taxon>
        <taxon>Acari</taxon>
        <taxon>Parasitiformes</taxon>
        <taxon>Ixodida</taxon>
        <taxon>Ixodoidea</taxon>
        <taxon>Argasidae</taxon>
        <taxon>Ornithodorinae</taxon>
        <taxon>Ornithodoros</taxon>
    </lineage>
</organism>
<evidence type="ECO:0000313" key="9">
    <source>
        <dbReference type="EMBL" id="MBY10925.1"/>
    </source>
</evidence>
<dbReference type="GO" id="GO:0033588">
    <property type="term" value="C:elongator holoenzyme complex"/>
    <property type="evidence" value="ECO:0007669"/>
    <property type="project" value="InterPro"/>
</dbReference>
<dbReference type="GO" id="GO:0008023">
    <property type="term" value="C:transcription elongation factor complex"/>
    <property type="evidence" value="ECO:0007669"/>
    <property type="project" value="TreeGrafter"/>
</dbReference>
<dbReference type="UniPathway" id="UPA00988"/>
<reference evidence="9" key="1">
    <citation type="submission" date="2018-03" db="EMBL/GenBank/DDBJ databases">
        <title>The relapsing fever spirochete Borrelia turicatae persists in the highly oxidative environment of its soft-bodied tick vector.</title>
        <authorList>
            <person name="Bourret T.J."/>
            <person name="Boyle W.K."/>
            <person name="Valenzuela J.G."/>
            <person name="Oliveira F."/>
            <person name="Lopez J.E."/>
        </authorList>
    </citation>
    <scope>NUCLEOTIDE SEQUENCE</scope>
    <source>
        <strain evidence="9">Kansas strain/isolate</strain>
        <tissue evidence="9">Salivary glands</tissue>
    </source>
</reference>